<gene>
    <name evidence="1" type="ORF">BCR33DRAFT_519755</name>
</gene>
<name>A0A1Y2BFU6_9FUNG</name>
<protein>
    <submittedName>
        <fullName evidence="1">Uncharacterized protein</fullName>
    </submittedName>
</protein>
<organism evidence="1 2">
    <name type="scientific">Rhizoclosmatium globosum</name>
    <dbReference type="NCBI Taxonomy" id="329046"/>
    <lineage>
        <taxon>Eukaryota</taxon>
        <taxon>Fungi</taxon>
        <taxon>Fungi incertae sedis</taxon>
        <taxon>Chytridiomycota</taxon>
        <taxon>Chytridiomycota incertae sedis</taxon>
        <taxon>Chytridiomycetes</taxon>
        <taxon>Chytridiales</taxon>
        <taxon>Chytriomycetaceae</taxon>
        <taxon>Rhizoclosmatium</taxon>
    </lineage>
</organism>
<dbReference type="AlphaFoldDB" id="A0A1Y2BFU6"/>
<accession>A0A1Y2BFU6</accession>
<keyword evidence="2" id="KW-1185">Reference proteome</keyword>
<comment type="caution">
    <text evidence="1">The sequence shown here is derived from an EMBL/GenBank/DDBJ whole genome shotgun (WGS) entry which is preliminary data.</text>
</comment>
<sequence>MGNQIEGVKQMMRTFCATERPGVQVHIWSFTENARSCFVCTSKPNLTNVELLEYVANLKLSRPIDHPLEVAHGDDAPENVTAAVAQLALNFDHTDNVLAFIITDAPPIIVPLVKGGKGKMNSFGYKLVGFWIRTFFQFE</sequence>
<proteinExistence type="predicted"/>
<reference evidence="1 2" key="1">
    <citation type="submission" date="2016-07" db="EMBL/GenBank/DDBJ databases">
        <title>Pervasive Adenine N6-methylation of Active Genes in Fungi.</title>
        <authorList>
            <consortium name="DOE Joint Genome Institute"/>
            <person name="Mondo S.J."/>
            <person name="Dannebaum R.O."/>
            <person name="Kuo R.C."/>
            <person name="Labutti K."/>
            <person name="Haridas S."/>
            <person name="Kuo A."/>
            <person name="Salamov A."/>
            <person name="Ahrendt S.R."/>
            <person name="Lipzen A."/>
            <person name="Sullivan W."/>
            <person name="Andreopoulos W.B."/>
            <person name="Clum A."/>
            <person name="Lindquist E."/>
            <person name="Daum C."/>
            <person name="Ramamoorthy G.K."/>
            <person name="Gryganskyi A."/>
            <person name="Culley D."/>
            <person name="Magnuson J.K."/>
            <person name="James T.Y."/>
            <person name="O'Malley M.A."/>
            <person name="Stajich J.E."/>
            <person name="Spatafora J.W."/>
            <person name="Visel A."/>
            <person name="Grigoriev I.V."/>
        </authorList>
    </citation>
    <scope>NUCLEOTIDE SEQUENCE [LARGE SCALE GENOMIC DNA]</scope>
    <source>
        <strain evidence="1 2">JEL800</strain>
    </source>
</reference>
<dbReference type="OrthoDB" id="109543at2759"/>
<evidence type="ECO:0000313" key="1">
    <source>
        <dbReference type="EMBL" id="ORY33586.1"/>
    </source>
</evidence>
<dbReference type="EMBL" id="MCGO01000067">
    <property type="protein sequence ID" value="ORY33586.1"/>
    <property type="molecule type" value="Genomic_DNA"/>
</dbReference>
<dbReference type="Proteomes" id="UP000193642">
    <property type="component" value="Unassembled WGS sequence"/>
</dbReference>
<evidence type="ECO:0000313" key="2">
    <source>
        <dbReference type="Proteomes" id="UP000193642"/>
    </source>
</evidence>